<feature type="transmembrane region" description="Helical" evidence="7">
    <location>
        <begin position="35"/>
        <end position="54"/>
    </location>
</feature>
<proteinExistence type="predicted"/>
<evidence type="ECO:0000256" key="3">
    <source>
        <dbReference type="ARBA" id="ARBA00022679"/>
    </source>
</evidence>
<dbReference type="InterPro" id="IPR029044">
    <property type="entry name" value="Nucleotide-diphossugar_trans"/>
</dbReference>
<dbReference type="Proteomes" id="UP000324241">
    <property type="component" value="Unassembled WGS sequence"/>
</dbReference>
<evidence type="ECO:0000256" key="7">
    <source>
        <dbReference type="SAM" id="Phobius"/>
    </source>
</evidence>
<dbReference type="EMBL" id="QUQM01000002">
    <property type="protein sequence ID" value="KAA8651197.1"/>
    <property type="molecule type" value="Genomic_DNA"/>
</dbReference>
<keyword evidence="3" id="KW-0808">Transferase</keyword>
<evidence type="ECO:0000313" key="9">
    <source>
        <dbReference type="EMBL" id="KAA8651197.1"/>
    </source>
</evidence>
<dbReference type="AlphaFoldDB" id="A0A5M9N9B2"/>
<evidence type="ECO:0000256" key="6">
    <source>
        <dbReference type="ARBA" id="ARBA00023136"/>
    </source>
</evidence>
<evidence type="ECO:0000256" key="4">
    <source>
        <dbReference type="ARBA" id="ARBA00022692"/>
    </source>
</evidence>
<dbReference type="PANTHER" id="PTHR43867">
    <property type="entry name" value="CELLULOSE SYNTHASE CATALYTIC SUBUNIT A [UDP-FORMING]"/>
    <property type="match status" value="1"/>
</dbReference>
<keyword evidence="6 7" id="KW-0472">Membrane</keyword>
<protein>
    <recommendedName>
        <fullName evidence="8">Glycosyltransferase 2-like domain-containing protein</fullName>
    </recommendedName>
</protein>
<keyword evidence="2" id="KW-0328">Glycosyltransferase</keyword>
<dbReference type="CDD" id="cd06421">
    <property type="entry name" value="CESA_CelA_like"/>
    <property type="match status" value="1"/>
</dbReference>
<dbReference type="PANTHER" id="PTHR43867:SF7">
    <property type="entry name" value="CELLULOSE SYNTHASE (EUROFUNG)"/>
    <property type="match status" value="1"/>
</dbReference>
<keyword evidence="4 7" id="KW-0812">Transmembrane</keyword>
<gene>
    <name evidence="9" type="ORF">ATNIH1004_000075</name>
</gene>
<accession>A0A5M9N9B2</accession>
<evidence type="ECO:0000256" key="1">
    <source>
        <dbReference type="ARBA" id="ARBA00004141"/>
    </source>
</evidence>
<reference evidence="9 10" key="1">
    <citation type="submission" date="2019-08" db="EMBL/GenBank/DDBJ databases">
        <title>The genome sequence of a newly discovered highly antifungal drug resistant Aspergillus species, Aspergillus tanneri NIH 1004.</title>
        <authorList>
            <person name="Mounaud S."/>
            <person name="Singh I."/>
            <person name="Joardar V."/>
            <person name="Pakala S."/>
            <person name="Pakala S."/>
            <person name="Venepally P."/>
            <person name="Chung J.K."/>
            <person name="Losada L."/>
            <person name="Nierman W.C."/>
        </authorList>
    </citation>
    <scope>NUCLEOTIDE SEQUENCE [LARGE SCALE GENOMIC DNA]</scope>
    <source>
        <strain evidence="9 10">NIH1004</strain>
    </source>
</reference>
<dbReference type="Pfam" id="PF13632">
    <property type="entry name" value="Glyco_trans_2_3"/>
    <property type="match status" value="1"/>
</dbReference>
<feature type="transmembrane region" description="Helical" evidence="7">
    <location>
        <begin position="362"/>
        <end position="387"/>
    </location>
</feature>
<organism evidence="9 10">
    <name type="scientific">Aspergillus tanneri</name>
    <dbReference type="NCBI Taxonomy" id="1220188"/>
    <lineage>
        <taxon>Eukaryota</taxon>
        <taxon>Fungi</taxon>
        <taxon>Dikarya</taxon>
        <taxon>Ascomycota</taxon>
        <taxon>Pezizomycotina</taxon>
        <taxon>Eurotiomycetes</taxon>
        <taxon>Eurotiomycetidae</taxon>
        <taxon>Eurotiales</taxon>
        <taxon>Aspergillaceae</taxon>
        <taxon>Aspergillus</taxon>
        <taxon>Aspergillus subgen. Circumdati</taxon>
    </lineage>
</organism>
<dbReference type="SUPFAM" id="SSF53448">
    <property type="entry name" value="Nucleotide-diphospho-sugar transferases"/>
    <property type="match status" value="1"/>
</dbReference>
<dbReference type="GO" id="GO:0016020">
    <property type="term" value="C:membrane"/>
    <property type="evidence" value="ECO:0007669"/>
    <property type="project" value="UniProtKB-SubCell"/>
</dbReference>
<dbReference type="RefSeq" id="XP_033430558.1">
    <property type="nucleotide sequence ID" value="XM_033564801.1"/>
</dbReference>
<evidence type="ECO:0000256" key="5">
    <source>
        <dbReference type="ARBA" id="ARBA00022989"/>
    </source>
</evidence>
<dbReference type="OrthoDB" id="72851at2759"/>
<feature type="domain" description="Glycosyltransferase 2-like" evidence="8">
    <location>
        <begin position="203"/>
        <end position="388"/>
    </location>
</feature>
<name>A0A5M9N9B2_9EURO</name>
<dbReference type="Gene3D" id="3.90.550.10">
    <property type="entry name" value="Spore Coat Polysaccharide Biosynthesis Protein SpsA, Chain A"/>
    <property type="match status" value="1"/>
</dbReference>
<comment type="subcellular location">
    <subcellularLocation>
        <location evidence="1">Membrane</location>
        <topology evidence="1">Multi-pass membrane protein</topology>
    </subcellularLocation>
</comment>
<comment type="caution">
    <text evidence="9">The sequence shown here is derived from an EMBL/GenBank/DDBJ whole genome shotgun (WGS) entry which is preliminary data.</text>
</comment>
<dbReference type="InterPro" id="IPR050321">
    <property type="entry name" value="Glycosyltr_2/OpgH_subfam"/>
</dbReference>
<evidence type="ECO:0000259" key="8">
    <source>
        <dbReference type="Pfam" id="PF13632"/>
    </source>
</evidence>
<feature type="transmembrane region" description="Helical" evidence="7">
    <location>
        <begin position="399"/>
        <end position="421"/>
    </location>
</feature>
<evidence type="ECO:0000256" key="2">
    <source>
        <dbReference type="ARBA" id="ARBA00022676"/>
    </source>
</evidence>
<sequence>MPQAEYVGEIEELAPDSRILSGLRYRKLLFHTARVAIWNFNLYFVVRLLLILCAPTRQWQMWVMLLLEGIFGIMSRHDQGLVVAAGAGPQSTPRKRLRLRGDKALPRVDVLVTCCGEQIDVILDTVRAACTMDYPVSRFRVLLLDDGGSIELRDAVSELHSKWPHLFYHSRGKQSGQVFAKSGNLNYALFSLQKDHPPDYCSILDADSMPKPEFLRATLPHLLLNPQVALLTTRQYFYNIPEGDPLSQCRLHFYLCQNAELDRVGVAIDAGSGAVFRRNAIIDIGGYPTFSFSEDWQLSLVLQGMGYCTIQVQEPLQFGLVPTSLDGHVAQRDRWHIGHSQQIQALCPPANKTIPWDVQWSIALGGLLIILRLVGYIVGFAAVPLLMMSGPLIPATSPLLAKVQIVLAVLHAASTWVFCWLQGAHAGTPIPPFAHLENSWLAGGKFRLPPR</sequence>
<dbReference type="InterPro" id="IPR001173">
    <property type="entry name" value="Glyco_trans_2-like"/>
</dbReference>
<dbReference type="GO" id="GO:0016757">
    <property type="term" value="F:glycosyltransferase activity"/>
    <property type="evidence" value="ECO:0007669"/>
    <property type="project" value="UniProtKB-KW"/>
</dbReference>
<evidence type="ECO:0000313" key="10">
    <source>
        <dbReference type="Proteomes" id="UP000324241"/>
    </source>
</evidence>
<dbReference type="GeneID" id="54322777"/>
<keyword evidence="5 7" id="KW-1133">Transmembrane helix</keyword>